<evidence type="ECO:0000256" key="3">
    <source>
        <dbReference type="ARBA" id="ARBA00022763"/>
    </source>
</evidence>
<evidence type="ECO:0000256" key="10">
    <source>
        <dbReference type="ARBA" id="ARBA00023235"/>
    </source>
</evidence>
<evidence type="ECO:0000256" key="12">
    <source>
        <dbReference type="ARBA" id="ARBA00034808"/>
    </source>
</evidence>
<name>A0ABY7JX08_9ACTN</name>
<evidence type="ECO:0000256" key="8">
    <source>
        <dbReference type="ARBA" id="ARBA00023125"/>
    </source>
</evidence>
<evidence type="ECO:0000256" key="6">
    <source>
        <dbReference type="ARBA" id="ARBA00022839"/>
    </source>
</evidence>
<dbReference type="PANTHER" id="PTHR11070">
    <property type="entry name" value="UVRD / RECB / PCRA DNA HELICASE FAMILY MEMBER"/>
    <property type="match status" value="1"/>
</dbReference>
<feature type="domain" description="UvrD-like helicase ATP-binding" evidence="15">
    <location>
        <begin position="16"/>
        <end position="353"/>
    </location>
</feature>
<dbReference type="Pfam" id="PF13361">
    <property type="entry name" value="UvrD_C"/>
    <property type="match status" value="2"/>
</dbReference>
<dbReference type="PROSITE" id="PS51217">
    <property type="entry name" value="UVRD_HELICASE_CTER"/>
    <property type="match status" value="1"/>
</dbReference>
<dbReference type="Gene3D" id="1.10.486.10">
    <property type="entry name" value="PCRA, domain 4"/>
    <property type="match status" value="1"/>
</dbReference>
<dbReference type="EMBL" id="CP097463">
    <property type="protein sequence ID" value="WAX56173.1"/>
    <property type="molecule type" value="Genomic_DNA"/>
</dbReference>
<dbReference type="InterPro" id="IPR014017">
    <property type="entry name" value="DNA_helicase_UvrD-like_C"/>
</dbReference>
<feature type="binding site" evidence="14">
    <location>
        <begin position="37"/>
        <end position="44"/>
    </location>
    <ligand>
        <name>ATP</name>
        <dbReference type="ChEBI" id="CHEBI:30616"/>
    </ligand>
</feature>
<dbReference type="Pfam" id="PF12705">
    <property type="entry name" value="PDDEXK_1"/>
    <property type="match status" value="1"/>
</dbReference>
<keyword evidence="7 14" id="KW-0067">ATP-binding</keyword>
<keyword evidence="9" id="KW-0234">DNA repair</keyword>
<evidence type="ECO:0000256" key="5">
    <source>
        <dbReference type="ARBA" id="ARBA00022806"/>
    </source>
</evidence>
<comment type="catalytic activity">
    <reaction evidence="13">
        <text>ATP + H2O = ADP + phosphate + H(+)</text>
        <dbReference type="Rhea" id="RHEA:13065"/>
        <dbReference type="ChEBI" id="CHEBI:15377"/>
        <dbReference type="ChEBI" id="CHEBI:15378"/>
        <dbReference type="ChEBI" id="CHEBI:30616"/>
        <dbReference type="ChEBI" id="CHEBI:43474"/>
        <dbReference type="ChEBI" id="CHEBI:456216"/>
        <dbReference type="EC" id="5.6.2.4"/>
    </reaction>
</comment>
<evidence type="ECO:0000256" key="11">
    <source>
        <dbReference type="ARBA" id="ARBA00034617"/>
    </source>
</evidence>
<dbReference type="RefSeq" id="WP_269442702.1">
    <property type="nucleotide sequence ID" value="NZ_CP097463.1"/>
</dbReference>
<dbReference type="Gene3D" id="3.40.50.300">
    <property type="entry name" value="P-loop containing nucleotide triphosphate hydrolases"/>
    <property type="match status" value="3"/>
</dbReference>
<comment type="catalytic activity">
    <reaction evidence="11">
        <text>Couples ATP hydrolysis with the unwinding of duplex DNA by translocating in the 3'-5' direction.</text>
        <dbReference type="EC" id="5.6.2.4"/>
    </reaction>
</comment>
<dbReference type="GO" id="GO:0004386">
    <property type="term" value="F:helicase activity"/>
    <property type="evidence" value="ECO:0007669"/>
    <property type="project" value="UniProtKB-KW"/>
</dbReference>
<keyword evidence="8" id="KW-0238">DNA-binding</keyword>
<evidence type="ECO:0000256" key="9">
    <source>
        <dbReference type="ARBA" id="ARBA00023204"/>
    </source>
</evidence>
<dbReference type="InterPro" id="IPR000212">
    <property type="entry name" value="DNA_helicase_UvrD/REP"/>
</dbReference>
<dbReference type="Pfam" id="PF00580">
    <property type="entry name" value="UvrD-helicase"/>
    <property type="match status" value="1"/>
</dbReference>
<evidence type="ECO:0000256" key="7">
    <source>
        <dbReference type="ARBA" id="ARBA00022840"/>
    </source>
</evidence>
<accession>A0ABY7JX08</accession>
<dbReference type="Proteomes" id="UP001164693">
    <property type="component" value="Chromosome"/>
</dbReference>
<keyword evidence="4 14" id="KW-0378">Hydrolase</keyword>
<dbReference type="SUPFAM" id="SSF52540">
    <property type="entry name" value="P-loop containing nucleoside triphosphate hydrolases"/>
    <property type="match status" value="1"/>
</dbReference>
<feature type="domain" description="UvrD-like helicase C-terminal" evidence="16">
    <location>
        <begin position="354"/>
        <end position="650"/>
    </location>
</feature>
<evidence type="ECO:0000256" key="2">
    <source>
        <dbReference type="ARBA" id="ARBA00022741"/>
    </source>
</evidence>
<dbReference type="PANTHER" id="PTHR11070:SF55">
    <property type="entry name" value="DNA 3'-5' HELICASE"/>
    <property type="match status" value="1"/>
</dbReference>
<dbReference type="PROSITE" id="PS51198">
    <property type="entry name" value="UVRD_HELICASE_ATP_BIND"/>
    <property type="match status" value="1"/>
</dbReference>
<gene>
    <name evidence="17" type="ORF">M6B22_16745</name>
</gene>
<dbReference type="EC" id="5.6.2.4" evidence="12"/>
<dbReference type="InterPro" id="IPR027417">
    <property type="entry name" value="P-loop_NTPase"/>
</dbReference>
<keyword evidence="10" id="KW-0413">Isomerase</keyword>
<keyword evidence="6" id="KW-0269">Exonuclease</keyword>
<evidence type="ECO:0000259" key="15">
    <source>
        <dbReference type="PROSITE" id="PS51198"/>
    </source>
</evidence>
<dbReference type="InterPro" id="IPR011335">
    <property type="entry name" value="Restrct_endonuc-II-like"/>
</dbReference>
<keyword evidence="2 14" id="KW-0547">Nucleotide-binding</keyword>
<evidence type="ECO:0000256" key="4">
    <source>
        <dbReference type="ARBA" id="ARBA00022801"/>
    </source>
</evidence>
<reference evidence="17" key="1">
    <citation type="submission" date="2022-05" db="EMBL/GenBank/DDBJ databases">
        <title>Jatrophihabitans sp. SB3-54 whole genome sequence.</title>
        <authorList>
            <person name="Suh M.K."/>
            <person name="Eom M.K."/>
            <person name="Kim J.S."/>
            <person name="Kim H.S."/>
            <person name="Do H.E."/>
            <person name="Shin Y.K."/>
            <person name="Lee J.-S."/>
        </authorList>
    </citation>
    <scope>NUCLEOTIDE SEQUENCE</scope>
    <source>
        <strain evidence="17">SB3-54</strain>
    </source>
</reference>
<keyword evidence="1" id="KW-0540">Nuclease</keyword>
<dbReference type="CDD" id="cd17932">
    <property type="entry name" value="DEXQc_UvrD"/>
    <property type="match status" value="1"/>
</dbReference>
<dbReference type="InterPro" id="IPR038726">
    <property type="entry name" value="PDDEXK_AddAB-type"/>
</dbReference>
<proteinExistence type="predicted"/>
<organism evidence="17 18">
    <name type="scientific">Jatrophihabitans cynanchi</name>
    <dbReference type="NCBI Taxonomy" id="2944128"/>
    <lineage>
        <taxon>Bacteria</taxon>
        <taxon>Bacillati</taxon>
        <taxon>Actinomycetota</taxon>
        <taxon>Actinomycetes</taxon>
        <taxon>Jatrophihabitantales</taxon>
        <taxon>Jatrophihabitantaceae</taxon>
        <taxon>Jatrophihabitans</taxon>
    </lineage>
</organism>
<protein>
    <recommendedName>
        <fullName evidence="12">DNA 3'-5' helicase</fullName>
        <ecNumber evidence="12">5.6.2.4</ecNumber>
    </recommendedName>
</protein>
<dbReference type="InterPro" id="IPR011604">
    <property type="entry name" value="PDDEXK-like_dom_sf"/>
</dbReference>
<sequence>MSGISAVRLAAILDLPEPTGEQAEVIESALQPAVVIAGAGSGKTETMAARVVWLVANRKVAPDAVLGLTFTRKAAAELGKRIRRRLAQWRAVVERNEPDDEDYLALLRAGEPTVSTYAAYAGRLVAEHALRLGAEPDARLLSPAVAWQLADRVMRRHREPLPRDIGAPSSVVDYVLAMAGQFADHLVRPDDVEAFCVEVIARFDALPPGKGIRSERPGSTADLLRAIEHRLALLPLVRAFAAAKAELPGVDFGDQMWLAAELAQLEEVRAIERARFGAVLLDEYQDTGHAQIAMLHGLFGAGHPVTAVGDPYQSIYGWRGASAGNIGAFESTFTHADGSPAAVHPLATSFRNDRLILQAANHVAAPLRTSHVTVALRPHASAGPGRVLAARLETDGEEAGWLAAQLHAAWNELPVGARTAAVLVRRRAQIPLLADALQRAGLPVEIVGLGGLLTTAEVADVVATLRVLAEHKPGRSLVRLLTGARWRIGAADLAALRNRSLWLVRPPDGDERESRQRELPSLVEALDDPGPAEAYSAEGYRRLSALSGELRRLRRRTGVPLAELVAEVERVIGIDVEVAARPDRAAIGRVHLDRFLDEAAQFAADADETGLRAFLAYLDAAEEEENGLEAGEVVVEAERVQILTVHGAKGLEWDVVAVPGLVEKVFPAEAKSVNWTRTRHELPGPLRGDSDGLPPFTLDGAADRREVRDRLQQHHEQLLERHAQEERRLAYVALTRAKSVLLVSGFCWDTTKTPRAPSPFLTELRDYAEVPEWFEPVEDAANPVIATVRQACWPADPLGPHVGESGPGRRPDVEAGAALVRAAGSGDGDGDGTLFPASERAMQWQHDVDVLLAERSALQRGEVVAIELPPQLSVSQLVELERDPQALARRLRRPVPMPPAPWARRGTAFHTWLEQRWQAQTLLDVDELPGAADDGADDSDFLALREAFERSEWAERTPAEVEVPFEMAVDGTVVRGRMDAVFRTADGGWLVVDWKTGRRPTGAAATAAAVQLAAYRLAWARLAGVPEADLRRVRAAFHYVRTGETVEPAALLDAAGLRRLVTGS</sequence>
<evidence type="ECO:0000313" key="17">
    <source>
        <dbReference type="EMBL" id="WAX56173.1"/>
    </source>
</evidence>
<keyword evidence="5 14" id="KW-0347">Helicase</keyword>
<evidence type="ECO:0000259" key="16">
    <source>
        <dbReference type="PROSITE" id="PS51217"/>
    </source>
</evidence>
<keyword evidence="3" id="KW-0227">DNA damage</keyword>
<evidence type="ECO:0000256" key="1">
    <source>
        <dbReference type="ARBA" id="ARBA00022722"/>
    </source>
</evidence>
<evidence type="ECO:0000256" key="13">
    <source>
        <dbReference type="ARBA" id="ARBA00048988"/>
    </source>
</evidence>
<evidence type="ECO:0000256" key="14">
    <source>
        <dbReference type="PROSITE-ProRule" id="PRU00560"/>
    </source>
</evidence>
<dbReference type="InterPro" id="IPR014016">
    <property type="entry name" value="UvrD-like_ATP-bd"/>
</dbReference>
<dbReference type="SUPFAM" id="SSF52980">
    <property type="entry name" value="Restriction endonuclease-like"/>
    <property type="match status" value="1"/>
</dbReference>
<keyword evidence="18" id="KW-1185">Reference proteome</keyword>
<dbReference type="Gene3D" id="3.90.320.10">
    <property type="match status" value="1"/>
</dbReference>
<evidence type="ECO:0000313" key="18">
    <source>
        <dbReference type="Proteomes" id="UP001164693"/>
    </source>
</evidence>